<dbReference type="InterPro" id="IPR034154">
    <property type="entry name" value="TOPRIM_DnaG/twinkle"/>
</dbReference>
<keyword evidence="1" id="KW-0547">Nucleotide-binding</keyword>
<dbReference type="GO" id="GO:0005524">
    <property type="term" value="F:ATP binding"/>
    <property type="evidence" value="ECO:0007669"/>
    <property type="project" value="UniProtKB-KW"/>
</dbReference>
<dbReference type="InterPro" id="IPR051620">
    <property type="entry name" value="ORF904-like_C"/>
</dbReference>
<gene>
    <name evidence="6" type="ORF">HZF06_19285</name>
</gene>
<dbReference type="InterPro" id="IPR014818">
    <property type="entry name" value="Phage/plasmid_primase_P4_C"/>
</dbReference>
<keyword evidence="3" id="KW-0347">Helicase</keyword>
<dbReference type="SMART" id="SM00885">
    <property type="entry name" value="D5_N"/>
    <property type="match status" value="1"/>
</dbReference>
<dbReference type="PANTHER" id="PTHR35372:SF2">
    <property type="entry name" value="SF3 HELICASE DOMAIN-CONTAINING PROTEIN"/>
    <property type="match status" value="1"/>
</dbReference>
<feature type="domain" description="SF3 helicase" evidence="5">
    <location>
        <begin position="469"/>
        <end position="631"/>
    </location>
</feature>
<dbReference type="GO" id="GO:0004386">
    <property type="term" value="F:helicase activity"/>
    <property type="evidence" value="ECO:0007669"/>
    <property type="project" value="UniProtKB-KW"/>
</dbReference>
<dbReference type="InterPro" id="IPR004968">
    <property type="entry name" value="DNA_primase/NTPase_C"/>
</dbReference>
<proteinExistence type="predicted"/>
<dbReference type="AlphaFoldDB" id="A0A7D6VRF3"/>
<dbReference type="SUPFAM" id="SSF56731">
    <property type="entry name" value="DNA primase core"/>
    <property type="match status" value="1"/>
</dbReference>
<dbReference type="Gene3D" id="3.40.1360.10">
    <property type="match status" value="1"/>
</dbReference>
<accession>A0A7D6VRF3</accession>
<dbReference type="InterPro" id="IPR027417">
    <property type="entry name" value="P-loop_NTPase"/>
</dbReference>
<dbReference type="CDD" id="cd01029">
    <property type="entry name" value="TOPRIM_primases"/>
    <property type="match status" value="1"/>
</dbReference>
<dbReference type="Pfam" id="PF08706">
    <property type="entry name" value="D5_N"/>
    <property type="match status" value="1"/>
</dbReference>
<dbReference type="KEGG" id="cint:HZF06_19285"/>
<organism evidence="6 7">
    <name type="scientific">Clostridium intestinale</name>
    <dbReference type="NCBI Taxonomy" id="36845"/>
    <lineage>
        <taxon>Bacteria</taxon>
        <taxon>Bacillati</taxon>
        <taxon>Bacillota</taxon>
        <taxon>Clostridia</taxon>
        <taxon>Eubacteriales</taxon>
        <taxon>Clostridiaceae</taxon>
        <taxon>Clostridium</taxon>
    </lineage>
</organism>
<dbReference type="NCBIfam" id="TIGR01613">
    <property type="entry name" value="primase_Cterm"/>
    <property type="match status" value="1"/>
</dbReference>
<dbReference type="PROSITE" id="PS51206">
    <property type="entry name" value="SF3_HELICASE_1"/>
    <property type="match status" value="1"/>
</dbReference>
<sequence length="768" mass="88637">MDYSTIKSYFTIREEHGDKAKAICPAHPDKEASLSINYNKEKGATGIYCHAGCDIEDILHRVGLKQSDLFDEPLQQSSLKDKSNNIEAVYKYTDEKGKVIFEKIRFRPKKFSQRRYVGDAVVWGLEAGTYYETFNGSNAWSMKARETASREFEGIEPVVYNLPGIKKAFKSGEPVFVVEGEKDADNLIEIELTATTSFDGASKSKQKQKWRESYNKYFEGVNVVLIPDNDEPGKAHMTAIAKSLWNVANSIKILNLPNLEEKEDTSDWLDYGGTKEKLLQLVENTEAWNPSLEPEDVSLLFYNFSDVGNSERFIAMYNKIVRYNPTRKKWLIWSGKHWRMDFDGRIESLARKTVKTLQKQGLEIKEIKEDDIELKKEIRKFVLRSENDARIRAIVNQAKTENNIVIREMDRNVYLLNLKNGTLNLKTGKLQEHNRKDFITKLVDIKYEAKAKCPNWTEFINKIFLGNIELIEYIQKSLGYSLTGDANLQCFYLLHGQGSNGKGTFMKAVLTILGDYAAVLKGSSLMERVGDEGARGDLAKLEGKYFVCVNELEDGKSFDEALVKSLSSGADEAIPVRRMYEEEFDLHPTFKMWMTTNKLPKIKGTDNGIWRRVRKIPFEYNFENDEDKDEHFFENKLLPEISGILNWAIEGCMKWQKEGMHVPDIVKYAIEDYKNDMDAVQRFIDECCIVSETCKAKRSDLYDSYCEWCKENKEYTLSSRKLNKKLIEKSFQEAKVRGIYYWKGVGLVTNDYEESLIPYQDNIHPFVE</sequence>
<evidence type="ECO:0000256" key="2">
    <source>
        <dbReference type="ARBA" id="ARBA00022801"/>
    </source>
</evidence>
<keyword evidence="2" id="KW-0378">Hydrolase</keyword>
<keyword evidence="4" id="KW-0067">ATP-binding</keyword>
<evidence type="ECO:0000313" key="7">
    <source>
        <dbReference type="Proteomes" id="UP000512286"/>
    </source>
</evidence>
<evidence type="ECO:0000256" key="4">
    <source>
        <dbReference type="ARBA" id="ARBA00022840"/>
    </source>
</evidence>
<evidence type="ECO:0000256" key="1">
    <source>
        <dbReference type="ARBA" id="ARBA00022741"/>
    </source>
</evidence>
<dbReference type="Gene3D" id="3.40.50.300">
    <property type="entry name" value="P-loop containing nucleotide triphosphate hydrolases"/>
    <property type="match status" value="1"/>
</dbReference>
<dbReference type="Proteomes" id="UP000512286">
    <property type="component" value="Chromosome"/>
</dbReference>
<dbReference type="SUPFAM" id="SSF52540">
    <property type="entry name" value="P-loop containing nucleoside triphosphate hydrolases"/>
    <property type="match status" value="1"/>
</dbReference>
<name>A0A7D6VRF3_9CLOT</name>
<evidence type="ECO:0000313" key="6">
    <source>
        <dbReference type="EMBL" id="QLY79197.1"/>
    </source>
</evidence>
<protein>
    <recommendedName>
        <fullName evidence="5">SF3 helicase domain-containing protein</fullName>
    </recommendedName>
</protein>
<dbReference type="GO" id="GO:0016787">
    <property type="term" value="F:hydrolase activity"/>
    <property type="evidence" value="ECO:0007669"/>
    <property type="project" value="UniProtKB-KW"/>
</dbReference>
<evidence type="ECO:0000259" key="5">
    <source>
        <dbReference type="PROSITE" id="PS51206"/>
    </source>
</evidence>
<dbReference type="PANTHER" id="PTHR35372">
    <property type="entry name" value="ATP BINDING PROTEIN-RELATED"/>
    <property type="match status" value="1"/>
</dbReference>
<evidence type="ECO:0000256" key="3">
    <source>
        <dbReference type="ARBA" id="ARBA00022806"/>
    </source>
</evidence>
<dbReference type="InterPro" id="IPR006500">
    <property type="entry name" value="Helicase_put_C_phage/plasmid"/>
</dbReference>
<dbReference type="Pfam" id="PF03288">
    <property type="entry name" value="Pox_D5"/>
    <property type="match status" value="1"/>
</dbReference>
<dbReference type="RefSeq" id="WP_181601413.1">
    <property type="nucleotide sequence ID" value="NZ_CP059378.1"/>
</dbReference>
<reference evidence="6 7" key="1">
    <citation type="submission" date="2020-07" db="EMBL/GenBank/DDBJ databases">
        <title>Electron transfer.</title>
        <authorList>
            <person name="Huang L."/>
            <person name="Liu X."/>
            <person name="Zhou S."/>
        </authorList>
    </citation>
    <scope>NUCLEOTIDE SEQUENCE [LARGE SCALE GENOMIC DNA]</scope>
    <source>
        <strain evidence="6 7">Lx1</strain>
    </source>
</reference>
<dbReference type="EMBL" id="CP059378">
    <property type="protein sequence ID" value="QLY79197.1"/>
    <property type="molecule type" value="Genomic_DNA"/>
</dbReference>
<dbReference type="InterPro" id="IPR045455">
    <property type="entry name" value="NrS-1_pol-like_helicase"/>
</dbReference>
<dbReference type="InterPro" id="IPR014015">
    <property type="entry name" value="Helicase_SF3_DNA-vir"/>
</dbReference>
<dbReference type="Pfam" id="PF19263">
    <property type="entry name" value="DUF5906"/>
    <property type="match status" value="1"/>
</dbReference>